<dbReference type="Gene3D" id="3.40.50.300">
    <property type="entry name" value="P-loop containing nucleotide triphosphate hydrolases"/>
    <property type="match status" value="1"/>
</dbReference>
<evidence type="ECO:0000313" key="6">
    <source>
        <dbReference type="EMBL" id="QDY99846.1"/>
    </source>
</evidence>
<organism evidence="6 7">
    <name type="scientific">Nitratireductor mangrovi</name>
    <dbReference type="NCBI Taxonomy" id="2599600"/>
    <lineage>
        <taxon>Bacteria</taxon>
        <taxon>Pseudomonadati</taxon>
        <taxon>Pseudomonadota</taxon>
        <taxon>Alphaproteobacteria</taxon>
        <taxon>Hyphomicrobiales</taxon>
        <taxon>Phyllobacteriaceae</taxon>
        <taxon>Nitratireductor</taxon>
    </lineage>
</organism>
<dbReference type="PANTHER" id="PTHR45772">
    <property type="entry name" value="CONSERVED COMPONENT OF ABC TRANSPORTER FOR NATURAL AMINO ACIDS-RELATED"/>
    <property type="match status" value="1"/>
</dbReference>
<dbReference type="GO" id="GO:0005304">
    <property type="term" value="F:L-valine transmembrane transporter activity"/>
    <property type="evidence" value="ECO:0007669"/>
    <property type="project" value="TreeGrafter"/>
</dbReference>
<dbReference type="KEGG" id="niy:FQ775_05350"/>
<dbReference type="Pfam" id="PF00005">
    <property type="entry name" value="ABC_tran"/>
    <property type="match status" value="1"/>
</dbReference>
<keyword evidence="7" id="KW-1185">Reference proteome</keyword>
<dbReference type="GO" id="GO:1903806">
    <property type="term" value="P:L-isoleucine import across plasma membrane"/>
    <property type="evidence" value="ECO:0007669"/>
    <property type="project" value="TreeGrafter"/>
</dbReference>
<dbReference type="InterPro" id="IPR027417">
    <property type="entry name" value="P-loop_NTPase"/>
</dbReference>
<feature type="compositionally biased region" description="Basic residues" evidence="4">
    <location>
        <begin position="25"/>
        <end position="37"/>
    </location>
</feature>
<dbReference type="GO" id="GO:1903805">
    <property type="term" value="P:L-valine import across plasma membrane"/>
    <property type="evidence" value="ECO:0007669"/>
    <property type="project" value="TreeGrafter"/>
</dbReference>
<evidence type="ECO:0000256" key="4">
    <source>
        <dbReference type="SAM" id="MobiDB-lite"/>
    </source>
</evidence>
<keyword evidence="3 6" id="KW-0067">ATP-binding</keyword>
<dbReference type="PANTHER" id="PTHR45772:SF7">
    <property type="entry name" value="AMINO ACID ABC TRANSPORTER ATP-BINDING PROTEIN"/>
    <property type="match status" value="1"/>
</dbReference>
<evidence type="ECO:0000256" key="1">
    <source>
        <dbReference type="ARBA" id="ARBA00022448"/>
    </source>
</evidence>
<dbReference type="SMART" id="SM00382">
    <property type="entry name" value="AAA"/>
    <property type="match status" value="1"/>
</dbReference>
<dbReference type="PROSITE" id="PS50893">
    <property type="entry name" value="ABC_TRANSPORTER_2"/>
    <property type="match status" value="1"/>
</dbReference>
<dbReference type="SUPFAM" id="SSF52540">
    <property type="entry name" value="P-loop containing nucleoside triphosphate hydrolases"/>
    <property type="match status" value="1"/>
</dbReference>
<gene>
    <name evidence="6" type="ORF">FQ775_05350</name>
</gene>
<dbReference type="GO" id="GO:0005524">
    <property type="term" value="F:ATP binding"/>
    <property type="evidence" value="ECO:0007669"/>
    <property type="project" value="UniProtKB-KW"/>
</dbReference>
<keyword evidence="1" id="KW-0813">Transport</keyword>
<evidence type="ECO:0000313" key="7">
    <source>
        <dbReference type="Proteomes" id="UP000321389"/>
    </source>
</evidence>
<evidence type="ECO:0000259" key="5">
    <source>
        <dbReference type="PROSITE" id="PS50893"/>
    </source>
</evidence>
<reference evidence="6" key="1">
    <citation type="submission" date="2020-04" db="EMBL/GenBank/DDBJ databases">
        <title>Nitratireductor sp. nov. isolated from mangrove soil.</title>
        <authorList>
            <person name="Ye Y."/>
        </authorList>
    </citation>
    <scope>NUCLEOTIDE SEQUENCE</scope>
    <source>
        <strain evidence="6">SY7</strain>
    </source>
</reference>
<keyword evidence="2" id="KW-0547">Nucleotide-binding</keyword>
<dbReference type="InterPro" id="IPR003439">
    <property type="entry name" value="ABC_transporter-like_ATP-bd"/>
</dbReference>
<evidence type="ECO:0000256" key="2">
    <source>
        <dbReference type="ARBA" id="ARBA00022741"/>
    </source>
</evidence>
<dbReference type="AlphaFoldDB" id="A0A5B8KVX1"/>
<feature type="domain" description="ABC transporter" evidence="5">
    <location>
        <begin position="57"/>
        <end position="290"/>
    </location>
</feature>
<dbReference type="CDD" id="cd03219">
    <property type="entry name" value="ABC_Mj1267_LivG_branched"/>
    <property type="match status" value="1"/>
</dbReference>
<dbReference type="GO" id="GO:0042941">
    <property type="term" value="P:D-alanine transmembrane transport"/>
    <property type="evidence" value="ECO:0007669"/>
    <property type="project" value="TreeGrafter"/>
</dbReference>
<dbReference type="OrthoDB" id="9779872at2"/>
<proteinExistence type="predicted"/>
<dbReference type="InterPro" id="IPR051120">
    <property type="entry name" value="ABC_AA/LPS_Transport"/>
</dbReference>
<accession>A0A5B8KVX1</accession>
<dbReference type="GO" id="GO:0015188">
    <property type="term" value="F:L-isoleucine transmembrane transporter activity"/>
    <property type="evidence" value="ECO:0007669"/>
    <property type="project" value="TreeGrafter"/>
</dbReference>
<dbReference type="GO" id="GO:0016887">
    <property type="term" value="F:ATP hydrolysis activity"/>
    <property type="evidence" value="ECO:0007669"/>
    <property type="project" value="InterPro"/>
</dbReference>
<dbReference type="GO" id="GO:0015192">
    <property type="term" value="F:L-phenylalanine transmembrane transporter activity"/>
    <property type="evidence" value="ECO:0007669"/>
    <property type="project" value="TreeGrafter"/>
</dbReference>
<dbReference type="GO" id="GO:0005886">
    <property type="term" value="C:plasma membrane"/>
    <property type="evidence" value="ECO:0007669"/>
    <property type="project" value="TreeGrafter"/>
</dbReference>
<dbReference type="InterPro" id="IPR003593">
    <property type="entry name" value="AAA+_ATPase"/>
</dbReference>
<dbReference type="GO" id="GO:0015808">
    <property type="term" value="P:L-alanine transport"/>
    <property type="evidence" value="ECO:0007669"/>
    <property type="project" value="TreeGrafter"/>
</dbReference>
<dbReference type="Proteomes" id="UP000321389">
    <property type="component" value="Chromosome"/>
</dbReference>
<feature type="region of interest" description="Disordered" evidence="4">
    <location>
        <begin position="1"/>
        <end position="37"/>
    </location>
</feature>
<sequence length="292" mass="31599">MAIEGGWRLRPRHHRQQDGAEHSDRRRHGSHRLKRQGGRGFPSACLIEEWIRVTSVLKLEQVNKSFGALRVADDVSFDVPAGQALGIIGPNGAGKSTLFNLITGNVAVDGGRIAFSGRDITRTHPMQRCLMGIGRTFQIPQPFEKLTVFENLLVAAMFGSGASEAEAADACADILAETGLVRRANVPAGGLSLLERKRLELARALATQPTLLLLDEIAGGLTEAECGQLVETIRRVHGGGVTIVWIEHVLHALTSVVDRLLVLDFGKVIGIGDPAEIMESRAVREIYLGIEV</sequence>
<protein>
    <submittedName>
        <fullName evidence="6">ABC transporter ATP-binding protein</fullName>
    </submittedName>
</protein>
<name>A0A5B8KVX1_9HYPH</name>
<evidence type="ECO:0000256" key="3">
    <source>
        <dbReference type="ARBA" id="ARBA00022840"/>
    </source>
</evidence>
<dbReference type="EMBL" id="CP042301">
    <property type="protein sequence ID" value="QDY99846.1"/>
    <property type="molecule type" value="Genomic_DNA"/>
</dbReference>